<proteinExistence type="predicted"/>
<evidence type="ECO:0000313" key="2">
    <source>
        <dbReference type="Proteomes" id="UP000002191"/>
    </source>
</evidence>
<sequence>MRPPNATMTITCFSMCNKYRYFLERSWSSGNGHLCWILLNPSTADAQVDDPTIRRCIRFAQRWGYAGMQVVNLFAYRSTDPGQLRAVGDPVGPDNNRFILQAARECDKVVLGWGNHGSLHARDASVLDLLHRAEIIPHVLGLTRRNAPKHPLYLKGDITPYPFPK</sequence>
<organism evidence="1 2">
    <name type="scientific">Pseudodesulfovibrio aespoeensis (strain ATCC 700646 / DSM 10631 / Aspo-2)</name>
    <name type="common">Desulfovibrio aespoeensis</name>
    <dbReference type="NCBI Taxonomy" id="643562"/>
    <lineage>
        <taxon>Bacteria</taxon>
        <taxon>Pseudomonadati</taxon>
        <taxon>Thermodesulfobacteriota</taxon>
        <taxon>Desulfovibrionia</taxon>
        <taxon>Desulfovibrionales</taxon>
        <taxon>Desulfovibrionaceae</taxon>
    </lineage>
</organism>
<dbReference type="EMBL" id="CP002431">
    <property type="protein sequence ID" value="ADU61113.1"/>
    <property type="molecule type" value="Genomic_DNA"/>
</dbReference>
<evidence type="ECO:0008006" key="3">
    <source>
        <dbReference type="Google" id="ProtNLM"/>
    </source>
</evidence>
<dbReference type="STRING" id="643562.Daes_0084"/>
<dbReference type="Pfam" id="PF07799">
    <property type="entry name" value="DUF1643"/>
    <property type="match status" value="1"/>
</dbReference>
<accession>E6VUG8</accession>
<dbReference type="KEGG" id="das:Daes_0084"/>
<dbReference type="RefSeq" id="WP_013513050.1">
    <property type="nucleotide sequence ID" value="NC_014844.1"/>
</dbReference>
<keyword evidence="2" id="KW-1185">Reference proteome</keyword>
<gene>
    <name evidence="1" type="ordered locus">Daes_0084</name>
</gene>
<reference evidence="1 2" key="2">
    <citation type="journal article" date="2014" name="Genome Announc.">
        <title>Complete Genome Sequence of the Subsurface, Mesophilic Sulfate-Reducing Bacterium Desulfovibrio aespoeensis Aspo-2.</title>
        <authorList>
            <person name="Pedersen K."/>
            <person name="Bengtsson A."/>
            <person name="Edlund J."/>
            <person name="Rabe L."/>
            <person name="Hazen T."/>
            <person name="Chakraborty R."/>
            <person name="Goodwin L."/>
            <person name="Shapiro N."/>
        </authorList>
    </citation>
    <scope>NUCLEOTIDE SEQUENCE [LARGE SCALE GENOMIC DNA]</scope>
    <source>
        <strain evidence="2">ATCC 700646 / DSM 10631 / Aspo-2</strain>
    </source>
</reference>
<dbReference type="InterPro" id="IPR012441">
    <property type="entry name" value="DUF1643"/>
</dbReference>
<dbReference type="HOGENOM" id="CLU_097481_0_1_7"/>
<dbReference type="eggNOG" id="COG4333">
    <property type="taxonomic scope" value="Bacteria"/>
</dbReference>
<protein>
    <recommendedName>
        <fullName evidence="3">DUF1643 domain-containing protein</fullName>
    </recommendedName>
</protein>
<name>E6VUG8_PSEA9</name>
<evidence type="ECO:0000313" key="1">
    <source>
        <dbReference type="EMBL" id="ADU61113.1"/>
    </source>
</evidence>
<dbReference type="Proteomes" id="UP000002191">
    <property type="component" value="Chromosome"/>
</dbReference>
<dbReference type="AlphaFoldDB" id="E6VUG8"/>
<reference evidence="2" key="1">
    <citation type="submission" date="2010-12" db="EMBL/GenBank/DDBJ databases">
        <title>Complete sequence of Desulfovibrio aespoeensis Aspo-2.</title>
        <authorList>
            <consortium name="US DOE Joint Genome Institute"/>
            <person name="Lucas S."/>
            <person name="Copeland A."/>
            <person name="Lapidus A."/>
            <person name="Cheng J.-F."/>
            <person name="Goodwin L."/>
            <person name="Pitluck S."/>
            <person name="Chertkov O."/>
            <person name="Misra M."/>
            <person name="Detter J.C."/>
            <person name="Han C."/>
            <person name="Tapia R."/>
            <person name="Land M."/>
            <person name="Hauser L."/>
            <person name="Kyrpides N."/>
            <person name="Ivanova N."/>
            <person name="Ovchinnikova G."/>
            <person name="Pedersen K."/>
            <person name="Jagevall S."/>
            <person name="Hazen T."/>
            <person name="Woyke T."/>
        </authorList>
    </citation>
    <scope>NUCLEOTIDE SEQUENCE [LARGE SCALE GENOMIC DNA]</scope>
    <source>
        <strain evidence="2">ATCC 700646 / DSM 10631 / Aspo-2</strain>
    </source>
</reference>